<evidence type="ECO:0000256" key="5">
    <source>
        <dbReference type="HAMAP-Rule" id="MF_00014"/>
    </source>
</evidence>
<dbReference type="GO" id="GO:0005840">
    <property type="term" value="C:ribosome"/>
    <property type="evidence" value="ECO:0007669"/>
    <property type="project" value="InterPro"/>
</dbReference>
<comment type="domain">
    <text evidence="5">The PRC barrel domain binds ribosomal protein uS19.</text>
</comment>
<dbReference type="Proteomes" id="UP000380386">
    <property type="component" value="Unassembled WGS sequence"/>
</dbReference>
<dbReference type="AlphaFoldDB" id="A0A5P0ZEL0"/>
<dbReference type="InterPro" id="IPR056792">
    <property type="entry name" value="PRC_RimM"/>
</dbReference>
<keyword evidence="4 5" id="KW-0143">Chaperone</keyword>
<reference evidence="8" key="2">
    <citation type="submission" date="2019-05" db="EMBL/GenBank/DDBJ databases">
        <authorList>
            <person name="Schuster J.A."/>
            <person name="Ehrmann M.A."/>
        </authorList>
    </citation>
    <scope>NUCLEOTIDE SEQUENCE</scope>
    <source>
        <strain evidence="8">TMW 1.2098</strain>
    </source>
</reference>
<comment type="subcellular location">
    <subcellularLocation>
        <location evidence="5">Cytoplasm</location>
    </subcellularLocation>
</comment>
<comment type="subunit">
    <text evidence="5">Binds ribosomal protein uS19.</text>
</comment>
<keyword evidence="1 5" id="KW-0963">Cytoplasm</keyword>
<evidence type="ECO:0000313" key="10">
    <source>
        <dbReference type="Proteomes" id="UP000380386"/>
    </source>
</evidence>
<dbReference type="GO" id="GO:0043022">
    <property type="term" value="F:ribosome binding"/>
    <property type="evidence" value="ECO:0007669"/>
    <property type="project" value="InterPro"/>
</dbReference>
<evidence type="ECO:0000256" key="2">
    <source>
        <dbReference type="ARBA" id="ARBA00022517"/>
    </source>
</evidence>
<dbReference type="GO" id="GO:0006364">
    <property type="term" value="P:rRNA processing"/>
    <property type="evidence" value="ECO:0007669"/>
    <property type="project" value="UniProtKB-UniRule"/>
</dbReference>
<dbReference type="EMBL" id="VDFN01000001">
    <property type="protein sequence ID" value="MQS44409.1"/>
    <property type="molecule type" value="Genomic_DNA"/>
</dbReference>
<comment type="function">
    <text evidence="5">An accessory protein needed during the final step in the assembly of 30S ribosomal subunit, possibly for assembly of the head region. Essential for efficient processing of 16S rRNA. May be needed both before and after RbfA during the maturation of 16S rRNA. It has affinity for free ribosomal 30S subunits but not for 70S ribosomes.</text>
</comment>
<dbReference type="PANTHER" id="PTHR33692">
    <property type="entry name" value="RIBOSOME MATURATION FACTOR RIMM"/>
    <property type="match status" value="1"/>
</dbReference>
<sequence length="171" mass="19626">MADKLYRVGKIVNTHGIKGELRIVAITDFPEERFKPGSTLFMKQNNGLKEFKVESSRKHKNFILVKFEGFDNINDVEQFKNYELFTNSEISTELKDGEFLYNQIIGLKVIDQELGEIGTVSEIMELGPNDVWVVKGRKYKEVLIPYIDDVVKNVDLENQVVNVEIPDGLID</sequence>
<dbReference type="Gene3D" id="2.30.30.240">
    <property type="entry name" value="PRC-barrel domain"/>
    <property type="match status" value="1"/>
</dbReference>
<reference evidence="10 11" key="1">
    <citation type="journal article" date="2019" name="Syst. Appl. Microbiol.">
        <title>Polyphasic characterization of two novel Lactobacillus spp. isolated from blown salami packages: Description of Lactobacillus halodurans sp. nov. and Lactobacillus salsicarnum sp. nov.</title>
        <authorList>
            <person name="Schuster J.A."/>
            <person name="Klingl A."/>
            <person name="Vogel R.F."/>
            <person name="Ehrmann M.A."/>
        </authorList>
    </citation>
    <scope>NUCLEOTIDE SEQUENCE [LARGE SCALE GENOMIC DNA]</scope>
    <source>
        <strain evidence="8 11">TMW 1.2098</strain>
        <strain evidence="9 10">TMW 1.2118</strain>
    </source>
</reference>
<organism evidence="9 10">
    <name type="scientific">Companilactobacillus mishanensis</name>
    <dbReference type="NCBI Taxonomy" id="2486008"/>
    <lineage>
        <taxon>Bacteria</taxon>
        <taxon>Bacillati</taxon>
        <taxon>Bacillota</taxon>
        <taxon>Bacilli</taxon>
        <taxon>Lactobacillales</taxon>
        <taxon>Lactobacillaceae</taxon>
        <taxon>Companilactobacillus</taxon>
    </lineage>
</organism>
<dbReference type="Gene3D" id="2.40.30.60">
    <property type="entry name" value="RimM"/>
    <property type="match status" value="1"/>
</dbReference>
<evidence type="ECO:0000256" key="3">
    <source>
        <dbReference type="ARBA" id="ARBA00022552"/>
    </source>
</evidence>
<dbReference type="HAMAP" id="MF_00014">
    <property type="entry name" value="Ribosome_mat_RimM"/>
    <property type="match status" value="1"/>
</dbReference>
<dbReference type="NCBIfam" id="TIGR02273">
    <property type="entry name" value="16S_RimM"/>
    <property type="match status" value="1"/>
</dbReference>
<evidence type="ECO:0000259" key="7">
    <source>
        <dbReference type="Pfam" id="PF24986"/>
    </source>
</evidence>
<evidence type="ECO:0000313" key="8">
    <source>
        <dbReference type="EMBL" id="MQS44409.1"/>
    </source>
</evidence>
<dbReference type="InterPro" id="IPR002676">
    <property type="entry name" value="RimM_N"/>
</dbReference>
<evidence type="ECO:0000256" key="4">
    <source>
        <dbReference type="ARBA" id="ARBA00023186"/>
    </source>
</evidence>
<keyword evidence="11" id="KW-1185">Reference proteome</keyword>
<gene>
    <name evidence="5 9" type="primary">rimM</name>
    <name evidence="9" type="ORF">FHL02_00475</name>
    <name evidence="8" type="ORF">FHL03_02790</name>
</gene>
<dbReference type="Pfam" id="PF01782">
    <property type="entry name" value="RimM"/>
    <property type="match status" value="1"/>
</dbReference>
<dbReference type="PANTHER" id="PTHR33692:SF1">
    <property type="entry name" value="RIBOSOME MATURATION FACTOR RIMM"/>
    <property type="match status" value="1"/>
</dbReference>
<dbReference type="OrthoDB" id="9810331at2"/>
<dbReference type="InterPro" id="IPR011033">
    <property type="entry name" value="PRC_barrel-like_sf"/>
</dbReference>
<dbReference type="InterPro" id="IPR009000">
    <property type="entry name" value="Transl_B-barrel_sf"/>
</dbReference>
<feature type="domain" description="RimM N-terminal" evidence="6">
    <location>
        <begin position="8"/>
        <end position="87"/>
    </location>
</feature>
<dbReference type="EMBL" id="VDFM01000001">
    <property type="protein sequence ID" value="MQS51487.1"/>
    <property type="molecule type" value="Genomic_DNA"/>
</dbReference>
<evidence type="ECO:0000313" key="9">
    <source>
        <dbReference type="EMBL" id="MQS51487.1"/>
    </source>
</evidence>
<name>A0A5P0ZEL0_9LACO</name>
<dbReference type="InterPro" id="IPR011961">
    <property type="entry name" value="RimM"/>
</dbReference>
<dbReference type="InterPro" id="IPR036976">
    <property type="entry name" value="RimM_N_sf"/>
</dbReference>
<dbReference type="GO" id="GO:0005737">
    <property type="term" value="C:cytoplasm"/>
    <property type="evidence" value="ECO:0007669"/>
    <property type="project" value="UniProtKB-SubCell"/>
</dbReference>
<evidence type="ECO:0000256" key="1">
    <source>
        <dbReference type="ARBA" id="ARBA00022490"/>
    </source>
</evidence>
<evidence type="ECO:0000259" key="6">
    <source>
        <dbReference type="Pfam" id="PF01782"/>
    </source>
</evidence>
<protein>
    <recommendedName>
        <fullName evidence="5">Ribosome maturation factor RimM</fullName>
    </recommendedName>
</protein>
<dbReference type="Proteomes" id="UP000436655">
    <property type="component" value="Unassembled WGS sequence"/>
</dbReference>
<comment type="similarity">
    <text evidence="5">Belongs to the RimM family.</text>
</comment>
<dbReference type="SUPFAM" id="SSF50447">
    <property type="entry name" value="Translation proteins"/>
    <property type="match status" value="1"/>
</dbReference>
<keyword evidence="2 5" id="KW-0690">Ribosome biogenesis</keyword>
<dbReference type="SUPFAM" id="SSF50346">
    <property type="entry name" value="PRC-barrel domain"/>
    <property type="match status" value="1"/>
</dbReference>
<feature type="domain" description="Ribosome maturation factor RimM PRC barrel" evidence="7">
    <location>
        <begin position="102"/>
        <end position="169"/>
    </location>
</feature>
<proteinExistence type="inferred from homology"/>
<keyword evidence="3 5" id="KW-0698">rRNA processing</keyword>
<dbReference type="RefSeq" id="WP_125703130.1">
    <property type="nucleotide sequence ID" value="NZ_JBHTOO010000003.1"/>
</dbReference>
<dbReference type="GO" id="GO:0042274">
    <property type="term" value="P:ribosomal small subunit biogenesis"/>
    <property type="evidence" value="ECO:0007669"/>
    <property type="project" value="UniProtKB-UniRule"/>
</dbReference>
<comment type="caution">
    <text evidence="9">The sequence shown here is derived from an EMBL/GenBank/DDBJ whole genome shotgun (WGS) entry which is preliminary data.</text>
</comment>
<evidence type="ECO:0000313" key="11">
    <source>
        <dbReference type="Proteomes" id="UP000436655"/>
    </source>
</evidence>
<accession>A0A5P0ZEL0</accession>
<dbReference type="Pfam" id="PF24986">
    <property type="entry name" value="PRC_RimM"/>
    <property type="match status" value="1"/>
</dbReference>